<dbReference type="GO" id="GO:0007423">
    <property type="term" value="P:sensory organ development"/>
    <property type="evidence" value="ECO:0007669"/>
    <property type="project" value="TreeGrafter"/>
</dbReference>
<dbReference type="GO" id="GO:0045944">
    <property type="term" value="P:positive regulation of transcription by RNA polymerase II"/>
    <property type="evidence" value="ECO:0007669"/>
    <property type="project" value="TreeGrafter"/>
</dbReference>
<dbReference type="GO" id="GO:0046983">
    <property type="term" value="F:protein dimerization activity"/>
    <property type="evidence" value="ECO:0007669"/>
    <property type="project" value="InterPro"/>
</dbReference>
<sequence length="257" mass="29185">MPRYPAFDSTADSPETAESSLLTCSRDGTKSHIYTNPVTQICRRLPYSKRQNEDLSLRNLNIVQETKVQSSNTVIYQAPQRKRKKRTIDNYRDDDDFIVMYANEIDDTGYSETDSTSLLQNDSSSAVSQTMNFSSRLISGEGNCDVGGLRADDEENAVFTERRRLLVNSRERDRMKKLNEAMDRLRKVVPHYPSRKKLSKMETLLLAQNYILALTSLLQDGQSGEGERDAEKLAASITQKALKQEKLEAVNRDSSDQ</sequence>
<keyword evidence="8" id="KW-1185">Reference proteome</keyword>
<keyword evidence="2" id="KW-0217">Developmental protein</keyword>
<keyword evidence="4" id="KW-0524">Neurogenesis</keyword>
<dbReference type="SMART" id="SM00353">
    <property type="entry name" value="HLH"/>
    <property type="match status" value="1"/>
</dbReference>
<evidence type="ECO:0000256" key="1">
    <source>
        <dbReference type="ARBA" id="ARBA00004123"/>
    </source>
</evidence>
<dbReference type="GO" id="GO:0005634">
    <property type="term" value="C:nucleus"/>
    <property type="evidence" value="ECO:0007669"/>
    <property type="project" value="UniProtKB-SubCell"/>
</dbReference>
<evidence type="ECO:0000256" key="3">
    <source>
        <dbReference type="ARBA" id="ARBA00022782"/>
    </source>
</evidence>
<dbReference type="Proteomes" id="UP001152320">
    <property type="component" value="Chromosome 20"/>
</dbReference>
<keyword evidence="3" id="KW-0221">Differentiation</keyword>
<name>A0A9Q0YID9_HOLLE</name>
<proteinExistence type="predicted"/>
<dbReference type="PANTHER" id="PTHR19290:SF162">
    <property type="entry name" value="TRANSCRIPTION FACTOR ATOH7"/>
    <property type="match status" value="1"/>
</dbReference>
<dbReference type="AlphaFoldDB" id="A0A9Q0YID9"/>
<comment type="caution">
    <text evidence="7">The sequence shown here is derived from an EMBL/GenBank/DDBJ whole genome shotgun (WGS) entry which is preliminary data.</text>
</comment>
<dbReference type="GO" id="GO:0000981">
    <property type="term" value="F:DNA-binding transcription factor activity, RNA polymerase II-specific"/>
    <property type="evidence" value="ECO:0007669"/>
    <property type="project" value="TreeGrafter"/>
</dbReference>
<protein>
    <submittedName>
        <fullName evidence="7">Neurogenic differentiation factor 4</fullName>
    </submittedName>
</protein>
<keyword evidence="5" id="KW-0539">Nucleus</keyword>
<dbReference type="EMBL" id="JAIZAY010000020">
    <property type="protein sequence ID" value="KAJ8023093.1"/>
    <property type="molecule type" value="Genomic_DNA"/>
</dbReference>
<dbReference type="CDD" id="cd11390">
    <property type="entry name" value="bHLH_TS"/>
    <property type="match status" value="1"/>
</dbReference>
<dbReference type="PANTHER" id="PTHR19290">
    <property type="entry name" value="BASIC HELIX-LOOP-HELIX PROTEIN NEUROGENIN-RELATED"/>
    <property type="match status" value="1"/>
</dbReference>
<evidence type="ECO:0000256" key="4">
    <source>
        <dbReference type="ARBA" id="ARBA00022902"/>
    </source>
</evidence>
<evidence type="ECO:0000256" key="5">
    <source>
        <dbReference type="ARBA" id="ARBA00023242"/>
    </source>
</evidence>
<reference evidence="7" key="1">
    <citation type="submission" date="2021-10" db="EMBL/GenBank/DDBJ databases">
        <title>Tropical sea cucumber genome reveals ecological adaptation and Cuvierian tubules defense mechanism.</title>
        <authorList>
            <person name="Chen T."/>
        </authorList>
    </citation>
    <scope>NUCLEOTIDE SEQUENCE</scope>
    <source>
        <strain evidence="7">Nanhai2018</strain>
        <tissue evidence="7">Muscle</tissue>
    </source>
</reference>
<accession>A0A9Q0YID9</accession>
<evidence type="ECO:0000256" key="2">
    <source>
        <dbReference type="ARBA" id="ARBA00022473"/>
    </source>
</evidence>
<dbReference type="Gene3D" id="4.10.280.10">
    <property type="entry name" value="Helix-loop-helix DNA-binding domain"/>
    <property type="match status" value="1"/>
</dbReference>
<dbReference type="InterPro" id="IPR036638">
    <property type="entry name" value="HLH_DNA-bd_sf"/>
</dbReference>
<dbReference type="GO" id="GO:0061564">
    <property type="term" value="P:axon development"/>
    <property type="evidence" value="ECO:0007669"/>
    <property type="project" value="TreeGrafter"/>
</dbReference>
<comment type="subcellular location">
    <subcellularLocation>
        <location evidence="1">Nucleus</location>
    </subcellularLocation>
</comment>
<organism evidence="7 8">
    <name type="scientific">Holothuria leucospilota</name>
    <name type="common">Black long sea cucumber</name>
    <name type="synonym">Mertensiothuria leucospilota</name>
    <dbReference type="NCBI Taxonomy" id="206669"/>
    <lineage>
        <taxon>Eukaryota</taxon>
        <taxon>Metazoa</taxon>
        <taxon>Echinodermata</taxon>
        <taxon>Eleutherozoa</taxon>
        <taxon>Echinozoa</taxon>
        <taxon>Holothuroidea</taxon>
        <taxon>Aspidochirotacea</taxon>
        <taxon>Aspidochirotida</taxon>
        <taxon>Holothuriidae</taxon>
        <taxon>Holothuria</taxon>
    </lineage>
</organism>
<dbReference type="OrthoDB" id="5969565at2759"/>
<evidence type="ECO:0000259" key="6">
    <source>
        <dbReference type="PROSITE" id="PS50888"/>
    </source>
</evidence>
<dbReference type="InterPro" id="IPR050359">
    <property type="entry name" value="bHLH_transcription_factors"/>
</dbReference>
<dbReference type="SUPFAM" id="SSF47459">
    <property type="entry name" value="HLH, helix-loop-helix DNA-binding domain"/>
    <property type="match status" value="1"/>
</dbReference>
<gene>
    <name evidence="7" type="ORF">HOLleu_38175</name>
</gene>
<dbReference type="Pfam" id="PF00010">
    <property type="entry name" value="HLH"/>
    <property type="match status" value="1"/>
</dbReference>
<feature type="domain" description="BHLH" evidence="6">
    <location>
        <begin position="162"/>
        <end position="214"/>
    </location>
</feature>
<dbReference type="GO" id="GO:0070888">
    <property type="term" value="F:E-box binding"/>
    <property type="evidence" value="ECO:0007669"/>
    <property type="project" value="TreeGrafter"/>
</dbReference>
<dbReference type="PROSITE" id="PS50888">
    <property type="entry name" value="BHLH"/>
    <property type="match status" value="1"/>
</dbReference>
<evidence type="ECO:0000313" key="7">
    <source>
        <dbReference type="EMBL" id="KAJ8023093.1"/>
    </source>
</evidence>
<evidence type="ECO:0000313" key="8">
    <source>
        <dbReference type="Proteomes" id="UP001152320"/>
    </source>
</evidence>
<dbReference type="InterPro" id="IPR011598">
    <property type="entry name" value="bHLH_dom"/>
</dbReference>